<gene>
    <name evidence="3" type="ORF">ADICEAN_01089</name>
</gene>
<dbReference type="CDD" id="cd17783">
    <property type="entry name" value="CBS_pair_bac"/>
    <property type="match status" value="1"/>
</dbReference>
<dbReference type="RefSeq" id="WP_009194489.1">
    <property type="nucleotide sequence ID" value="NZ_AODQ01000018.1"/>
</dbReference>
<evidence type="ECO:0000259" key="2">
    <source>
        <dbReference type="PROSITE" id="PS51371"/>
    </source>
</evidence>
<name>M7N972_9BACT</name>
<dbReference type="SUPFAM" id="SSF54631">
    <property type="entry name" value="CBS-domain pair"/>
    <property type="match status" value="1"/>
</dbReference>
<proteinExistence type="predicted"/>
<evidence type="ECO:0000313" key="4">
    <source>
        <dbReference type="Proteomes" id="UP000011910"/>
    </source>
</evidence>
<evidence type="ECO:0000313" key="3">
    <source>
        <dbReference type="EMBL" id="EMR03751.1"/>
    </source>
</evidence>
<reference evidence="3 4" key="1">
    <citation type="journal article" date="2013" name="Genome Announc.">
        <title>Draft Genome Sequence of Cesiribacter andamanensis Strain AMV16T, Isolated from a Soil Sample from a Mud Volcano in the Andaman Islands, India.</title>
        <authorList>
            <person name="Shivaji S."/>
            <person name="Ara S."/>
            <person name="Begum Z."/>
            <person name="Srinivas T.N."/>
            <person name="Singh A."/>
            <person name="Kumar Pinnaka A."/>
        </authorList>
    </citation>
    <scope>NUCLEOTIDE SEQUENCE [LARGE SCALE GENOMIC DNA]</scope>
    <source>
        <strain evidence="3 4">AMV16</strain>
    </source>
</reference>
<dbReference type="InterPro" id="IPR000644">
    <property type="entry name" value="CBS_dom"/>
</dbReference>
<dbReference type="PROSITE" id="PS51371">
    <property type="entry name" value="CBS"/>
    <property type="match status" value="1"/>
</dbReference>
<dbReference type="OrthoDB" id="1523762at2"/>
<dbReference type="Pfam" id="PF00571">
    <property type="entry name" value="CBS"/>
    <property type="match status" value="1"/>
</dbReference>
<dbReference type="EMBL" id="AODQ01000018">
    <property type="protein sequence ID" value="EMR03751.1"/>
    <property type="molecule type" value="Genomic_DNA"/>
</dbReference>
<organism evidence="3 4">
    <name type="scientific">Cesiribacter andamanensis AMV16</name>
    <dbReference type="NCBI Taxonomy" id="1279009"/>
    <lineage>
        <taxon>Bacteria</taxon>
        <taxon>Pseudomonadati</taxon>
        <taxon>Bacteroidota</taxon>
        <taxon>Cytophagia</taxon>
        <taxon>Cytophagales</taxon>
        <taxon>Cesiribacteraceae</taxon>
        <taxon>Cesiribacter</taxon>
    </lineage>
</organism>
<comment type="caution">
    <text evidence="3">The sequence shown here is derived from an EMBL/GenBank/DDBJ whole genome shotgun (WGS) entry which is preliminary data.</text>
</comment>
<dbReference type="InterPro" id="IPR046342">
    <property type="entry name" value="CBS_dom_sf"/>
</dbReference>
<feature type="domain" description="CBS" evidence="2">
    <location>
        <begin position="7"/>
        <end position="62"/>
    </location>
</feature>
<evidence type="ECO:0000256" key="1">
    <source>
        <dbReference type="PROSITE-ProRule" id="PRU00703"/>
    </source>
</evidence>
<accession>M7N972</accession>
<sequence>MIATELINPIIPPLDPSDLAEKALHWMEELRVSQLPVVSQGVYAGLLRDDAILENSQQKKPVGSLPLVDKNCFVYENQHFYDVIRVASEFGVQTVAVLDGDGQFQGVITLEDTIAAFAQTAAVQSPGAILIISMNQVDYSMAEVSRLIESEGGKILFSSVGTDLQDPSRIKLTLKINKKDVSRIIATLERFGYKIIATFQETEVMSNDRERLDMLMRFLEI</sequence>
<protein>
    <recommendedName>
        <fullName evidence="2">CBS domain-containing protein</fullName>
    </recommendedName>
</protein>
<dbReference type="eggNOG" id="COG0517">
    <property type="taxonomic scope" value="Bacteria"/>
</dbReference>
<dbReference type="STRING" id="1279009.ADICEAN_01089"/>
<keyword evidence="1" id="KW-0129">CBS domain</keyword>
<keyword evidence="4" id="KW-1185">Reference proteome</keyword>
<dbReference type="Gene3D" id="3.10.580.10">
    <property type="entry name" value="CBS-domain"/>
    <property type="match status" value="1"/>
</dbReference>
<dbReference type="Proteomes" id="UP000011910">
    <property type="component" value="Unassembled WGS sequence"/>
</dbReference>
<dbReference type="AlphaFoldDB" id="M7N972"/>